<evidence type="ECO:0000259" key="3">
    <source>
        <dbReference type="Pfam" id="PF21922"/>
    </source>
</evidence>
<evidence type="ECO:0000313" key="5">
    <source>
        <dbReference type="Proteomes" id="UP001199642"/>
    </source>
</evidence>
<proteinExistence type="predicted"/>
<dbReference type="InterPro" id="IPR050515">
    <property type="entry name" value="Beta-lactam/transpept"/>
</dbReference>
<evidence type="ECO:0000259" key="2">
    <source>
        <dbReference type="Pfam" id="PF00905"/>
    </source>
</evidence>
<feature type="signal peptide" evidence="1">
    <location>
        <begin position="1"/>
        <end position="23"/>
    </location>
</feature>
<dbReference type="EMBL" id="CP082781">
    <property type="protein sequence ID" value="UGS25657.1"/>
    <property type="molecule type" value="Genomic_DNA"/>
</dbReference>
<dbReference type="InterPro" id="IPR001460">
    <property type="entry name" value="PCN-bd_Tpept"/>
</dbReference>
<gene>
    <name evidence="4" type="ORF">K8F61_13380</name>
</gene>
<keyword evidence="1" id="KW-0732">Signal</keyword>
<dbReference type="Gene3D" id="3.90.1310.10">
    <property type="entry name" value="Penicillin-binding protein 2a (Domain 2)"/>
    <property type="match status" value="1"/>
</dbReference>
<dbReference type="PANTHER" id="PTHR30627:SF24">
    <property type="entry name" value="PENICILLIN-BINDING PROTEIN 4B"/>
    <property type="match status" value="1"/>
</dbReference>
<reference evidence="4 5" key="1">
    <citation type="submission" date="2023-01" db="EMBL/GenBank/DDBJ databases">
        <title>Characterization of estradiol degrading bacteria Microbacterium sp. MZT7 and reveal degrading genes through genome analysis.</title>
        <authorList>
            <person name="Hao P."/>
            <person name="Gao Y."/>
        </authorList>
    </citation>
    <scope>NUCLEOTIDE SEQUENCE [LARGE SCALE GENOMIC DNA]</scope>
    <source>
        <strain evidence="4 5">MZT7</strain>
    </source>
</reference>
<dbReference type="Pfam" id="PF00905">
    <property type="entry name" value="Transpeptidase"/>
    <property type="match status" value="1"/>
</dbReference>
<dbReference type="Gene3D" id="3.40.710.10">
    <property type="entry name" value="DD-peptidase/beta-lactamase superfamily"/>
    <property type="match status" value="1"/>
</dbReference>
<sequence length="485" mass="50548">MTKELRRISFLVLLMFFSLFAAASWIQVVQADDLAQNEFNRRTLLDSYEVQRGSILAGGAQIASSTPSDDVYSFQRVYADPHLWAAVTGFYNPALGSATGIERAMNSELSGTGGTQFFSTIERIISGQPQRGANVVLSLDPAIQQAAYDALDGYQGAIVAMEPKTGRVLAMVSTPGYDTNALAVHDPDTAQDTYQQLEDDPGDPLFNRGLGGNLNPPGSTFKIVTAAAALASGKYTLQSTLPNPASYVLPGTTTAVHNAWGGACGGGNEVTIAEALRLSCNIPMAELAAALGDDAIKQMAEKFGFNQSFQTPLESTPSTYPSGLSDDQTALTGFGQGDVRATPLQMAMVSAGIANDGIVMKPRMVDSILGDDLSVQKSFEDSELGRALTAEEADAITDVLVAGVQGGAATGARIDGVDVAGKTGTAENGDTDPYTLWFTGFAPAENPQVAVAVVVEDGGGQGQDGSGDGIASPIAKKVIEAVLNR</sequence>
<dbReference type="SUPFAM" id="SSF56601">
    <property type="entry name" value="beta-lactamase/transpeptidase-like"/>
    <property type="match status" value="1"/>
</dbReference>
<accession>A0ABY3RT60</accession>
<evidence type="ECO:0000313" key="4">
    <source>
        <dbReference type="EMBL" id="UGS25657.1"/>
    </source>
</evidence>
<name>A0ABY3RT60_9MICO</name>
<dbReference type="InterPro" id="IPR054120">
    <property type="entry name" value="PBPA_dimer"/>
</dbReference>
<dbReference type="Pfam" id="PF21922">
    <property type="entry name" value="PBP_dimer_2"/>
    <property type="match status" value="1"/>
</dbReference>
<feature type="chain" id="PRO_5046603687" evidence="1">
    <location>
        <begin position="24"/>
        <end position="485"/>
    </location>
</feature>
<dbReference type="PANTHER" id="PTHR30627">
    <property type="entry name" value="PEPTIDOGLYCAN D,D-TRANSPEPTIDASE"/>
    <property type="match status" value="1"/>
</dbReference>
<feature type="domain" description="Penicillin binding protein A dimerisation" evidence="3">
    <location>
        <begin position="52"/>
        <end position="135"/>
    </location>
</feature>
<organism evidence="4 5">
    <name type="scientific">Microbacterium resistens</name>
    <dbReference type="NCBI Taxonomy" id="156977"/>
    <lineage>
        <taxon>Bacteria</taxon>
        <taxon>Bacillati</taxon>
        <taxon>Actinomycetota</taxon>
        <taxon>Actinomycetes</taxon>
        <taxon>Micrococcales</taxon>
        <taxon>Microbacteriaceae</taxon>
        <taxon>Microbacterium</taxon>
    </lineage>
</organism>
<dbReference type="InterPro" id="IPR012338">
    <property type="entry name" value="Beta-lactam/transpept-like"/>
</dbReference>
<evidence type="ECO:0000256" key="1">
    <source>
        <dbReference type="SAM" id="SignalP"/>
    </source>
</evidence>
<protein>
    <submittedName>
        <fullName evidence="4">Penicillin-binding protein 2</fullName>
    </submittedName>
</protein>
<feature type="domain" description="Penicillin-binding protein transpeptidase" evidence="2">
    <location>
        <begin position="156"/>
        <end position="480"/>
    </location>
</feature>
<keyword evidence="5" id="KW-1185">Reference proteome</keyword>
<dbReference type="RefSeq" id="WP_231819476.1">
    <property type="nucleotide sequence ID" value="NZ_CP082781.1"/>
</dbReference>
<dbReference type="Proteomes" id="UP001199642">
    <property type="component" value="Chromosome"/>
</dbReference>